<organism evidence="5 6">
    <name type="scientific">Lachnellula occidentalis</name>
    <dbReference type="NCBI Taxonomy" id="215460"/>
    <lineage>
        <taxon>Eukaryota</taxon>
        <taxon>Fungi</taxon>
        <taxon>Dikarya</taxon>
        <taxon>Ascomycota</taxon>
        <taxon>Pezizomycotina</taxon>
        <taxon>Leotiomycetes</taxon>
        <taxon>Helotiales</taxon>
        <taxon>Lachnaceae</taxon>
        <taxon>Lachnellula</taxon>
    </lineage>
</organism>
<keyword evidence="6" id="KW-1185">Reference proteome</keyword>
<dbReference type="Proteomes" id="UP000443090">
    <property type="component" value="Unassembled WGS sequence"/>
</dbReference>
<keyword evidence="3" id="KW-0539">Nucleus</keyword>
<proteinExistence type="inferred from homology"/>
<gene>
    <name evidence="5" type="primary">pol5</name>
    <name evidence="5" type="ORF">LOCC1_G004401</name>
</gene>
<feature type="region of interest" description="Disordered" evidence="4">
    <location>
        <begin position="762"/>
        <end position="797"/>
    </location>
</feature>
<dbReference type="EMBL" id="QGMI01000245">
    <property type="protein sequence ID" value="TVY44199.1"/>
    <property type="molecule type" value="Genomic_DNA"/>
</dbReference>
<evidence type="ECO:0000256" key="4">
    <source>
        <dbReference type="SAM" id="MobiDB-lite"/>
    </source>
</evidence>
<protein>
    <submittedName>
        <fullName evidence="5">DNA polymerase V</fullName>
    </submittedName>
</protein>
<dbReference type="AlphaFoldDB" id="A0A8H8S2G2"/>
<dbReference type="PANTHER" id="PTHR13213">
    <property type="entry name" value="MYB-BINDING PROTEIN 1A FAMILY MEMBER"/>
    <property type="match status" value="1"/>
</dbReference>
<evidence type="ECO:0000313" key="6">
    <source>
        <dbReference type="Proteomes" id="UP000443090"/>
    </source>
</evidence>
<dbReference type="PANTHER" id="PTHR13213:SF2">
    <property type="entry name" value="MYB-BINDING PROTEIN 1A"/>
    <property type="match status" value="1"/>
</dbReference>
<feature type="compositionally biased region" description="Basic and acidic residues" evidence="4">
    <location>
        <begin position="18"/>
        <end position="27"/>
    </location>
</feature>
<evidence type="ECO:0000256" key="2">
    <source>
        <dbReference type="ARBA" id="ARBA00006809"/>
    </source>
</evidence>
<dbReference type="Pfam" id="PF04931">
    <property type="entry name" value="DNA_pol_phi"/>
    <property type="match status" value="1"/>
</dbReference>
<comment type="similarity">
    <text evidence="2">Belongs to the MYBBP1A family.</text>
</comment>
<comment type="subcellular location">
    <subcellularLocation>
        <location evidence="1">Nucleus</location>
    </subcellularLocation>
</comment>
<dbReference type="GO" id="GO:0000182">
    <property type="term" value="F:rDNA binding"/>
    <property type="evidence" value="ECO:0007669"/>
    <property type="project" value="TreeGrafter"/>
</dbReference>
<dbReference type="InterPro" id="IPR016024">
    <property type="entry name" value="ARM-type_fold"/>
</dbReference>
<reference evidence="5 6" key="1">
    <citation type="submission" date="2018-05" db="EMBL/GenBank/DDBJ databases">
        <title>Genome sequencing and assembly of the regulated plant pathogen Lachnellula willkommii and related sister species for the development of diagnostic species identification markers.</title>
        <authorList>
            <person name="Giroux E."/>
            <person name="Bilodeau G."/>
        </authorList>
    </citation>
    <scope>NUCLEOTIDE SEQUENCE [LARGE SCALE GENOMIC DNA]</scope>
    <source>
        <strain evidence="5 6">CBS 160.35</strain>
    </source>
</reference>
<evidence type="ECO:0000256" key="1">
    <source>
        <dbReference type="ARBA" id="ARBA00004123"/>
    </source>
</evidence>
<dbReference type="InterPro" id="IPR007015">
    <property type="entry name" value="DNA_pol_V/MYBBP1A"/>
</dbReference>
<feature type="region of interest" description="Disordered" evidence="4">
    <location>
        <begin position="1"/>
        <end position="49"/>
    </location>
</feature>
<name>A0A8H8S2G2_9HELO</name>
<dbReference type="OrthoDB" id="342531at2759"/>
<comment type="caution">
    <text evidence="5">The sequence shown here is derived from an EMBL/GenBank/DDBJ whole genome shotgun (WGS) entry which is preliminary data.</text>
</comment>
<evidence type="ECO:0000313" key="5">
    <source>
        <dbReference type="EMBL" id="TVY44199.1"/>
    </source>
</evidence>
<accession>A0A8H8S2G2</accession>
<sequence length="1017" mass="112948">MGSKRKRNAKDVSTVVPDAKRQQKDTPKTSTKAASPPPIDTSPFLDNPRGADLKREVQLYDTLGSEDSLERLGAANAIVSGLLGGNGVEESTLQKHLERRLFRGLASGRKGSRLGFSVVLAEILSELFGTRDLAAQKYSNLTFDRILGFLIAKTKPEGDLSGQEEKDHALGLLFGLQSFVRSNILFGATGHWNEILDRLLGLAKLKPWIREECGWVIVEALAQMSQSQAEYTLEQLCDAGLAPSPEGVGIWLTARNRFPDMKLPSKPWGHSGNPLDHLKTLGRALKESSSGNESAKEKQQATQTGSWNSKLHFVWNILLAQYAQNATADGNTSNFENFWKVAVDENLFASTASPERKFWGFLLFQKLFQDHSSYETLLPSIFSHNLVLCLINQLQGTDRLLNRAADKSLKVLVQAAEANPEVIVAVLPHLIGGHGTYNFDTATKTKTVEKLLSLVNDKNANAMMEILQKPILSIEGPIRKLGINKLTDFSTDATKQAEMRRQLFLDYLLSIIRRVNVQDDSRDLSWVKKNALPTIANMAYCEDAQFQPPLTPKIRGLSRDRLMSCFAHLLPDLRGYSFPCDLVKALEPNAVKMDTKIAEARDGAISTMSKILKKTKKADAQDRAPLQALALLYSLVVFQLYNGEPEAISTIDELKLFYDKLIRHKDSGDSEVEASEVLVELLLSFISKPSALLRKVTQHVFTAFMADITVEGLKLITDVLESSENLRGQQEMFDQQPEDGEQAEDDNDIEMDSDVEVIDMNGEEGQLTTNLDEDEESDEEENSDGEEPAEEEDEETKKLDAALALALGTKSLDPDAEESDSDADMTDSEMMALDEKLVEIFSARKKETKPKKEHKEAKETIVNFKSRVLDLLEIFVKKQPGNPLAFGLLLPLLHLIRTTKTKKLADRASSIIQSFQQAAKKHGKAAEEVHVSKQVKLMKAIHLEASKDPSHMFAKAASTSSLMLASSCYRADKGSFEKLAAVYTKTQIAWVNGEVKLSVILFNDWTNWCQNHANANT</sequence>
<dbReference type="SUPFAM" id="SSF48371">
    <property type="entry name" value="ARM repeat"/>
    <property type="match status" value="1"/>
</dbReference>
<feature type="compositionally biased region" description="Acidic residues" evidence="4">
    <location>
        <begin position="771"/>
        <end position="794"/>
    </location>
</feature>
<dbReference type="GO" id="GO:0006355">
    <property type="term" value="P:regulation of DNA-templated transcription"/>
    <property type="evidence" value="ECO:0007669"/>
    <property type="project" value="InterPro"/>
</dbReference>
<dbReference type="GO" id="GO:0005730">
    <property type="term" value="C:nucleolus"/>
    <property type="evidence" value="ECO:0007669"/>
    <property type="project" value="InterPro"/>
</dbReference>
<evidence type="ECO:0000256" key="3">
    <source>
        <dbReference type="ARBA" id="ARBA00023242"/>
    </source>
</evidence>